<sequence length="57" mass="6351">MDRREFFKHSAFFTLLLASKGTAAQVARKAKNNVSQGLVGCGSAGNVDLSRYYRQRK</sequence>
<protein>
    <submittedName>
        <fullName evidence="1">Nucleoside phosphorylase</fullName>
    </submittedName>
</protein>
<dbReference type="EMBL" id="JACHWZ010000012">
    <property type="protein sequence ID" value="MBB3061925.1"/>
    <property type="molecule type" value="Genomic_DNA"/>
</dbReference>
<keyword evidence="2" id="KW-1185">Reference proteome</keyword>
<dbReference type="AlphaFoldDB" id="A0A7W4WD06"/>
<dbReference type="Proteomes" id="UP000535937">
    <property type="component" value="Unassembled WGS sequence"/>
</dbReference>
<gene>
    <name evidence="1" type="ORF">FHS09_002768</name>
</gene>
<comment type="caution">
    <text evidence="1">The sequence shown here is derived from an EMBL/GenBank/DDBJ whole genome shotgun (WGS) entry which is preliminary data.</text>
</comment>
<evidence type="ECO:0000313" key="2">
    <source>
        <dbReference type="Proteomes" id="UP000535937"/>
    </source>
</evidence>
<accession>A0A7W4WD06</accession>
<proteinExistence type="predicted"/>
<evidence type="ECO:0000313" key="1">
    <source>
        <dbReference type="EMBL" id="MBB3061925.1"/>
    </source>
</evidence>
<name>A0A7W4WD06_9GAMM</name>
<organism evidence="1 2">
    <name type="scientific">Microbulbifer rhizosphaerae</name>
    <dbReference type="NCBI Taxonomy" id="1562603"/>
    <lineage>
        <taxon>Bacteria</taxon>
        <taxon>Pseudomonadati</taxon>
        <taxon>Pseudomonadota</taxon>
        <taxon>Gammaproteobacteria</taxon>
        <taxon>Cellvibrionales</taxon>
        <taxon>Microbulbiferaceae</taxon>
        <taxon>Microbulbifer</taxon>
    </lineage>
</organism>
<reference evidence="1 2" key="1">
    <citation type="submission" date="2020-08" db="EMBL/GenBank/DDBJ databases">
        <title>Genomic Encyclopedia of Type Strains, Phase III (KMG-III): the genomes of soil and plant-associated and newly described type strains.</title>
        <authorList>
            <person name="Whitman W."/>
        </authorList>
    </citation>
    <scope>NUCLEOTIDE SEQUENCE [LARGE SCALE GENOMIC DNA]</scope>
    <source>
        <strain evidence="1 2">CECT 8799</strain>
    </source>
</reference>